<evidence type="ECO:0000313" key="3">
    <source>
        <dbReference type="EMBL" id="HIY69779.1"/>
    </source>
</evidence>
<dbReference type="Proteomes" id="UP000886844">
    <property type="component" value="Unassembled WGS sequence"/>
</dbReference>
<reference evidence="3" key="1">
    <citation type="journal article" date="2021" name="PeerJ">
        <title>Extensive microbial diversity within the chicken gut microbiome revealed by metagenomics and culture.</title>
        <authorList>
            <person name="Gilroy R."/>
            <person name="Ravi A."/>
            <person name="Getino M."/>
            <person name="Pursley I."/>
            <person name="Horton D.L."/>
            <person name="Alikhan N.F."/>
            <person name="Baker D."/>
            <person name="Gharbi K."/>
            <person name="Hall N."/>
            <person name="Watson M."/>
            <person name="Adriaenssens E.M."/>
            <person name="Foster-Nyarko E."/>
            <person name="Jarju S."/>
            <person name="Secka A."/>
            <person name="Antonio M."/>
            <person name="Oren A."/>
            <person name="Chaudhuri R.R."/>
            <person name="La Ragione R."/>
            <person name="Hildebrand F."/>
            <person name="Pallen M.J."/>
        </authorList>
    </citation>
    <scope>NUCLEOTIDE SEQUENCE</scope>
    <source>
        <strain evidence="3">5134</strain>
    </source>
</reference>
<evidence type="ECO:0000256" key="1">
    <source>
        <dbReference type="SAM" id="MobiDB-lite"/>
    </source>
</evidence>
<feature type="compositionally biased region" description="Acidic residues" evidence="1">
    <location>
        <begin position="125"/>
        <end position="134"/>
    </location>
</feature>
<feature type="transmembrane region" description="Helical" evidence="2">
    <location>
        <begin position="42"/>
        <end position="61"/>
    </location>
</feature>
<dbReference type="EMBL" id="DXDA01000080">
    <property type="protein sequence ID" value="HIY69779.1"/>
    <property type="molecule type" value="Genomic_DNA"/>
</dbReference>
<keyword evidence="2" id="KW-0472">Membrane</keyword>
<feature type="transmembrane region" description="Helical" evidence="2">
    <location>
        <begin position="20"/>
        <end position="36"/>
    </location>
</feature>
<feature type="compositionally biased region" description="Basic and acidic residues" evidence="1">
    <location>
        <begin position="93"/>
        <end position="120"/>
    </location>
</feature>
<protein>
    <submittedName>
        <fullName evidence="3">DUF4834 family protein</fullName>
    </submittedName>
</protein>
<feature type="region of interest" description="Disordered" evidence="1">
    <location>
        <begin position="77"/>
        <end position="134"/>
    </location>
</feature>
<accession>A0A9D1Z1J9</accession>
<comment type="caution">
    <text evidence="3">The sequence shown here is derived from an EMBL/GenBank/DDBJ whole genome shotgun (WGS) entry which is preliminary data.</text>
</comment>
<keyword evidence="2" id="KW-0812">Transmembrane</keyword>
<evidence type="ECO:0000313" key="4">
    <source>
        <dbReference type="Proteomes" id="UP000886844"/>
    </source>
</evidence>
<organism evidence="3 4">
    <name type="scientific">Candidatus Alistipes intestinigallinarum</name>
    <dbReference type="NCBI Taxonomy" id="2838440"/>
    <lineage>
        <taxon>Bacteria</taxon>
        <taxon>Pseudomonadati</taxon>
        <taxon>Bacteroidota</taxon>
        <taxon>Bacteroidia</taxon>
        <taxon>Bacteroidales</taxon>
        <taxon>Rikenellaceae</taxon>
        <taxon>Alistipes</taxon>
    </lineage>
</organism>
<sequence length="134" mass="15203">MNFLLSIIDSLVGFVQRNPLTTLVILFLALCAPALLKGIAIVILYILMGLILLVVGLMLLFRWRVYKMRKQMEEQFGRGGFDPRQGGFGSSFTHEEPRRGGREGEVRVHRTSDAPEKRVSSDVGDYIDFEEEKN</sequence>
<name>A0A9D1Z1J9_9BACT</name>
<reference evidence="3" key="2">
    <citation type="submission" date="2021-04" db="EMBL/GenBank/DDBJ databases">
        <authorList>
            <person name="Gilroy R."/>
        </authorList>
    </citation>
    <scope>NUCLEOTIDE SEQUENCE</scope>
    <source>
        <strain evidence="3">5134</strain>
    </source>
</reference>
<dbReference type="AlphaFoldDB" id="A0A9D1Z1J9"/>
<gene>
    <name evidence="3" type="ORF">H9828_10230</name>
</gene>
<proteinExistence type="predicted"/>
<evidence type="ECO:0000256" key="2">
    <source>
        <dbReference type="SAM" id="Phobius"/>
    </source>
</evidence>
<keyword evidence="2" id="KW-1133">Transmembrane helix</keyword>